<evidence type="ECO:0000256" key="9">
    <source>
        <dbReference type="ARBA" id="ARBA00025599"/>
    </source>
</evidence>
<feature type="domain" description="Exonuclease" evidence="11">
    <location>
        <begin position="144"/>
        <end position="305"/>
    </location>
</feature>
<dbReference type="PANTHER" id="PTHR12801">
    <property type="entry name" value="RNA EXONUCLEASE REXO1 / RECO3 FAMILY MEMBER-RELATED"/>
    <property type="match status" value="1"/>
</dbReference>
<dbReference type="GO" id="GO:0006364">
    <property type="term" value="P:rRNA processing"/>
    <property type="evidence" value="ECO:0007669"/>
    <property type="project" value="UniProtKB-KW"/>
</dbReference>
<evidence type="ECO:0000313" key="12">
    <source>
        <dbReference type="EMBL" id="ATZ56135.1"/>
    </source>
</evidence>
<dbReference type="CDD" id="cd06144">
    <property type="entry name" value="REX4_like"/>
    <property type="match status" value="1"/>
</dbReference>
<evidence type="ECO:0000256" key="6">
    <source>
        <dbReference type="ARBA" id="ARBA00022801"/>
    </source>
</evidence>
<sequence>MAPVLSSNWKNLQAALKKAPNPEPDAKKRKAAEPSERTKDSIAKRRRLEGLAVKPRPIADAKGIPKKGKMGAMGSSPALDSTEDDTPLPKNAPSASLALWAEDNDISAKDLAEAYGGNLKDTTIQGARADKINGGLSEDVDIGKYIGIDCEMVGVGGSEDRSVLARVSIVNFHGTQVYDSFVRPKEFVTDWRTHVSGVSTKNMATAREFDEVQRDVAEILKGRILVGHAIKNDLEAMILSHPKRDIRDTSKFSGFRKYSNGRTPSLKKLSKEILGVDIQGGEHSSIEDARATILLFRKHKSAFDTEHAKHHPPHSGVSSKSKPNSKKKKKGKR</sequence>
<protein>
    <recommendedName>
        <fullName evidence="3">RNA exonuclease 4</fullName>
    </recommendedName>
</protein>
<dbReference type="Pfam" id="PF00929">
    <property type="entry name" value="RNase_T"/>
    <property type="match status" value="1"/>
</dbReference>
<dbReference type="OrthoDB" id="8191639at2759"/>
<name>A0A384JZX8_BOTFB</name>
<dbReference type="FunFam" id="3.30.420.10:FF:000007">
    <property type="entry name" value="Interferon-stimulated exonuclease gene 20"/>
    <property type="match status" value="1"/>
</dbReference>
<keyword evidence="6" id="KW-0378">Hydrolase</keyword>
<keyword evidence="8" id="KW-0539">Nucleus</keyword>
<comment type="subcellular location">
    <subcellularLocation>
        <location evidence="1">Nucleus</location>
    </subcellularLocation>
</comment>
<dbReference type="OMA" id="SQKEMRF"/>
<gene>
    <name evidence="12" type="primary">Bcrex4</name>
    <name evidence="12" type="ORF">BCIN_12g06650</name>
</gene>
<evidence type="ECO:0000256" key="1">
    <source>
        <dbReference type="ARBA" id="ARBA00004123"/>
    </source>
</evidence>
<dbReference type="VEuPathDB" id="FungiDB:Bcin12g06650"/>
<keyword evidence="13" id="KW-1185">Reference proteome</keyword>
<evidence type="ECO:0000256" key="3">
    <source>
        <dbReference type="ARBA" id="ARBA00016937"/>
    </source>
</evidence>
<dbReference type="GO" id="GO:0005634">
    <property type="term" value="C:nucleus"/>
    <property type="evidence" value="ECO:0007669"/>
    <property type="project" value="UniProtKB-SubCell"/>
</dbReference>
<dbReference type="SUPFAM" id="SSF53098">
    <property type="entry name" value="Ribonuclease H-like"/>
    <property type="match status" value="1"/>
</dbReference>
<dbReference type="Gene3D" id="3.30.420.10">
    <property type="entry name" value="Ribonuclease H-like superfamily/Ribonuclease H"/>
    <property type="match status" value="1"/>
</dbReference>
<evidence type="ECO:0000256" key="2">
    <source>
        <dbReference type="ARBA" id="ARBA00010489"/>
    </source>
</evidence>
<evidence type="ECO:0000256" key="4">
    <source>
        <dbReference type="ARBA" id="ARBA00022552"/>
    </source>
</evidence>
<reference evidence="12 13" key="3">
    <citation type="journal article" date="2017" name="Mol. Plant Pathol.">
        <title>A gapless genome sequence of the fungus Botrytis cinerea.</title>
        <authorList>
            <person name="Van Kan J.A."/>
            <person name="Stassen J.H."/>
            <person name="Mosbach A."/>
            <person name="Van Der Lee T.A."/>
            <person name="Faino L."/>
            <person name="Farmer A.D."/>
            <person name="Papasotiriou D.G."/>
            <person name="Zhou S."/>
            <person name="Seidl M.F."/>
            <person name="Cottam E."/>
            <person name="Edel D."/>
            <person name="Hahn M."/>
            <person name="Schwartz D.C."/>
            <person name="Dietrich R.A."/>
            <person name="Widdison S."/>
            <person name="Scalliet G."/>
        </authorList>
    </citation>
    <scope>NUCLEOTIDE SEQUENCE [LARGE SCALE GENOMIC DNA]</scope>
    <source>
        <strain evidence="12 13">B05.10</strain>
    </source>
</reference>
<dbReference type="AlphaFoldDB" id="A0A384JZX8"/>
<reference evidence="12 13" key="1">
    <citation type="journal article" date="2011" name="PLoS Genet.">
        <title>Genomic analysis of the necrotrophic fungal pathogens Sclerotinia sclerotiorum and Botrytis cinerea.</title>
        <authorList>
            <person name="Amselem J."/>
            <person name="Cuomo C.A."/>
            <person name="van Kan J.A."/>
            <person name="Viaud M."/>
            <person name="Benito E.P."/>
            <person name="Couloux A."/>
            <person name="Coutinho P.M."/>
            <person name="de Vries R.P."/>
            <person name="Dyer P.S."/>
            <person name="Fillinger S."/>
            <person name="Fournier E."/>
            <person name="Gout L."/>
            <person name="Hahn M."/>
            <person name="Kohn L."/>
            <person name="Lapalu N."/>
            <person name="Plummer K.M."/>
            <person name="Pradier J.M."/>
            <person name="Quevillon E."/>
            <person name="Sharon A."/>
            <person name="Simon A."/>
            <person name="ten Have A."/>
            <person name="Tudzynski B."/>
            <person name="Tudzynski P."/>
            <person name="Wincker P."/>
            <person name="Andrew M."/>
            <person name="Anthouard V."/>
            <person name="Beever R.E."/>
            <person name="Beffa R."/>
            <person name="Benoit I."/>
            <person name="Bouzid O."/>
            <person name="Brault B."/>
            <person name="Chen Z."/>
            <person name="Choquer M."/>
            <person name="Collemare J."/>
            <person name="Cotton P."/>
            <person name="Danchin E.G."/>
            <person name="Da Silva C."/>
            <person name="Gautier A."/>
            <person name="Giraud C."/>
            <person name="Giraud T."/>
            <person name="Gonzalez C."/>
            <person name="Grossetete S."/>
            <person name="Guldener U."/>
            <person name="Henrissat B."/>
            <person name="Howlett B.J."/>
            <person name="Kodira C."/>
            <person name="Kretschmer M."/>
            <person name="Lappartient A."/>
            <person name="Leroch M."/>
            <person name="Levis C."/>
            <person name="Mauceli E."/>
            <person name="Neuveglise C."/>
            <person name="Oeser B."/>
            <person name="Pearson M."/>
            <person name="Poulain J."/>
            <person name="Poussereau N."/>
            <person name="Quesneville H."/>
            <person name="Rascle C."/>
            <person name="Schumacher J."/>
            <person name="Segurens B."/>
            <person name="Sexton A."/>
            <person name="Silva E."/>
            <person name="Sirven C."/>
            <person name="Soanes D.M."/>
            <person name="Talbot N.J."/>
            <person name="Templeton M."/>
            <person name="Yandava C."/>
            <person name="Yarden O."/>
            <person name="Zeng Q."/>
            <person name="Rollins J.A."/>
            <person name="Lebrun M.H."/>
            <person name="Dickman M."/>
        </authorList>
    </citation>
    <scope>NUCLEOTIDE SEQUENCE [LARGE SCALE GENOMIC DNA]</scope>
    <source>
        <strain evidence="12 13">B05.10</strain>
    </source>
</reference>
<dbReference type="EMBL" id="CP009816">
    <property type="protein sequence ID" value="ATZ56135.1"/>
    <property type="molecule type" value="Genomic_DNA"/>
</dbReference>
<organism evidence="12 13">
    <name type="scientific">Botryotinia fuckeliana (strain B05.10)</name>
    <name type="common">Noble rot fungus</name>
    <name type="synonym">Botrytis cinerea</name>
    <dbReference type="NCBI Taxonomy" id="332648"/>
    <lineage>
        <taxon>Eukaryota</taxon>
        <taxon>Fungi</taxon>
        <taxon>Dikarya</taxon>
        <taxon>Ascomycota</taxon>
        <taxon>Pezizomycotina</taxon>
        <taxon>Leotiomycetes</taxon>
        <taxon>Helotiales</taxon>
        <taxon>Sclerotiniaceae</taxon>
        <taxon>Botrytis</taxon>
    </lineage>
</organism>
<dbReference type="Proteomes" id="UP000001798">
    <property type="component" value="Chromosome 12"/>
</dbReference>
<dbReference type="GeneID" id="5428188"/>
<feature type="region of interest" description="Disordered" evidence="10">
    <location>
        <begin position="13"/>
        <end position="93"/>
    </location>
</feature>
<dbReference type="GO" id="GO:0000027">
    <property type="term" value="P:ribosomal large subunit assembly"/>
    <property type="evidence" value="ECO:0007669"/>
    <property type="project" value="TreeGrafter"/>
</dbReference>
<keyword evidence="5" id="KW-0540">Nuclease</keyword>
<reference evidence="12 13" key="2">
    <citation type="journal article" date="2012" name="Eukaryot. Cell">
        <title>Genome update of Botrytis cinerea strains B05.10 and T4.</title>
        <authorList>
            <person name="Staats M."/>
            <person name="van Kan J.A."/>
        </authorList>
    </citation>
    <scope>NUCLEOTIDE SEQUENCE [LARGE SCALE GENOMIC DNA]</scope>
    <source>
        <strain evidence="12 13">B05.10</strain>
    </source>
</reference>
<dbReference type="InterPro" id="IPR037431">
    <property type="entry name" value="REX4_DEDDh_dom"/>
</dbReference>
<feature type="compositionally biased region" description="Basic and acidic residues" evidence="10">
    <location>
        <begin position="31"/>
        <end position="43"/>
    </location>
</feature>
<dbReference type="InterPro" id="IPR013520">
    <property type="entry name" value="Ribonucl_H"/>
</dbReference>
<dbReference type="InterPro" id="IPR036397">
    <property type="entry name" value="RNaseH_sf"/>
</dbReference>
<evidence type="ECO:0000259" key="11">
    <source>
        <dbReference type="SMART" id="SM00479"/>
    </source>
</evidence>
<proteinExistence type="inferred from homology"/>
<dbReference type="InterPro" id="IPR012337">
    <property type="entry name" value="RNaseH-like_sf"/>
</dbReference>
<dbReference type="SMART" id="SM00479">
    <property type="entry name" value="EXOIII"/>
    <property type="match status" value="1"/>
</dbReference>
<dbReference type="KEGG" id="bfu:BCIN_12g06650"/>
<dbReference type="GO" id="GO:0008408">
    <property type="term" value="F:3'-5' exonuclease activity"/>
    <property type="evidence" value="ECO:0007669"/>
    <property type="project" value="InterPro"/>
</dbReference>
<dbReference type="GO" id="GO:0003676">
    <property type="term" value="F:nucleic acid binding"/>
    <property type="evidence" value="ECO:0007669"/>
    <property type="project" value="InterPro"/>
</dbReference>
<dbReference type="InterPro" id="IPR047021">
    <property type="entry name" value="REXO1/3/4-like"/>
</dbReference>
<dbReference type="PANTHER" id="PTHR12801:SF45">
    <property type="entry name" value="RNA EXONUCLEASE 4"/>
    <property type="match status" value="1"/>
</dbReference>
<evidence type="ECO:0000256" key="10">
    <source>
        <dbReference type="SAM" id="MobiDB-lite"/>
    </source>
</evidence>
<keyword evidence="4" id="KW-0698">rRNA processing</keyword>
<evidence type="ECO:0000256" key="5">
    <source>
        <dbReference type="ARBA" id="ARBA00022722"/>
    </source>
</evidence>
<comment type="similarity">
    <text evidence="2">Belongs to the REXO4 family.</text>
</comment>
<evidence type="ECO:0000256" key="7">
    <source>
        <dbReference type="ARBA" id="ARBA00022839"/>
    </source>
</evidence>
<accession>A0A384JZX8</accession>
<comment type="function">
    <text evidence="9">Exoribonuclease involved in ribosome biosynthesis. Involved in the processing of ITS1, the internal transcribed spacer localized between the 18S and 5.8S rRNAs.</text>
</comment>
<evidence type="ECO:0000256" key="8">
    <source>
        <dbReference type="ARBA" id="ARBA00023242"/>
    </source>
</evidence>
<dbReference type="RefSeq" id="XP_001547702.1">
    <property type="nucleotide sequence ID" value="XM_001547652.2"/>
</dbReference>
<keyword evidence="7" id="KW-0269">Exonuclease</keyword>
<feature type="region of interest" description="Disordered" evidence="10">
    <location>
        <begin position="304"/>
        <end position="333"/>
    </location>
</feature>
<feature type="compositionally biased region" description="Basic residues" evidence="10">
    <location>
        <begin position="323"/>
        <end position="333"/>
    </location>
</feature>
<evidence type="ECO:0000313" key="13">
    <source>
        <dbReference type="Proteomes" id="UP000001798"/>
    </source>
</evidence>